<dbReference type="EMBL" id="PYGC01000008">
    <property type="protein sequence ID" value="PSK81673.1"/>
    <property type="molecule type" value="Genomic_DNA"/>
</dbReference>
<keyword evidence="3" id="KW-0813">Transport</keyword>
<evidence type="ECO:0000256" key="1">
    <source>
        <dbReference type="ARBA" id="ARBA00004442"/>
    </source>
</evidence>
<dbReference type="GO" id="GO:0009279">
    <property type="term" value="C:cell outer membrane"/>
    <property type="evidence" value="ECO:0007669"/>
    <property type="project" value="UniProtKB-SubCell"/>
</dbReference>
<dbReference type="GO" id="GO:0015288">
    <property type="term" value="F:porin activity"/>
    <property type="evidence" value="ECO:0007669"/>
    <property type="project" value="TreeGrafter"/>
</dbReference>
<proteinExistence type="inferred from homology"/>
<dbReference type="PANTHER" id="PTHR30026:SF20">
    <property type="entry name" value="OUTER MEMBRANE PROTEIN TOLC"/>
    <property type="match status" value="1"/>
</dbReference>
<comment type="caution">
    <text evidence="10">The sequence shown here is derived from an EMBL/GenBank/DDBJ whole genome shotgun (WGS) entry which is preliminary data.</text>
</comment>
<dbReference type="PANTHER" id="PTHR30026">
    <property type="entry name" value="OUTER MEMBRANE PROTEIN TOLC"/>
    <property type="match status" value="1"/>
</dbReference>
<feature type="coiled-coil region" evidence="8">
    <location>
        <begin position="367"/>
        <end position="433"/>
    </location>
</feature>
<evidence type="ECO:0000256" key="5">
    <source>
        <dbReference type="ARBA" id="ARBA00022692"/>
    </source>
</evidence>
<protein>
    <submittedName>
        <fullName evidence="10">Outer membrane protein TolC</fullName>
    </submittedName>
</protein>
<evidence type="ECO:0000256" key="7">
    <source>
        <dbReference type="ARBA" id="ARBA00023237"/>
    </source>
</evidence>
<comment type="similarity">
    <text evidence="2">Belongs to the outer membrane factor (OMF) (TC 1.B.17) family.</text>
</comment>
<evidence type="ECO:0000313" key="10">
    <source>
        <dbReference type="EMBL" id="PSK81673.1"/>
    </source>
</evidence>
<keyword evidence="8" id="KW-0175">Coiled coil</keyword>
<keyword evidence="7" id="KW-0998">Cell outer membrane</keyword>
<dbReference type="SUPFAM" id="SSF56954">
    <property type="entry name" value="Outer membrane efflux proteins (OEP)"/>
    <property type="match status" value="1"/>
</dbReference>
<dbReference type="RefSeq" id="WP_106542975.1">
    <property type="nucleotide sequence ID" value="NZ_BLAU01000001.1"/>
</dbReference>
<evidence type="ECO:0000313" key="11">
    <source>
        <dbReference type="Proteomes" id="UP000240621"/>
    </source>
</evidence>
<keyword evidence="4" id="KW-1134">Transmembrane beta strand</keyword>
<evidence type="ECO:0000256" key="9">
    <source>
        <dbReference type="SAM" id="SignalP"/>
    </source>
</evidence>
<dbReference type="Proteomes" id="UP000240621">
    <property type="component" value="Unassembled WGS sequence"/>
</dbReference>
<evidence type="ECO:0000256" key="6">
    <source>
        <dbReference type="ARBA" id="ARBA00023136"/>
    </source>
</evidence>
<comment type="subcellular location">
    <subcellularLocation>
        <location evidence="1">Cell outer membrane</location>
    </subcellularLocation>
</comment>
<feature type="signal peptide" evidence="9">
    <location>
        <begin position="1"/>
        <end position="21"/>
    </location>
</feature>
<sequence length="483" mass="53855">MIQRIHIFILIFLASATVAHAQLSLNRDKCREMALEYSKQISKANTQKEKATYDRKAYRANYFPKLSATGTFLYTPKTIDYTINGGYLPTYTPDANGQLQPNVMVNPSTGQPVMGSDGNPVFNMYAFMPDVNLEIGLKGVALAGVKLEQPIYMGGKIRKANEMAGLAEEMADANIRLQQSNVIYESDQAYWTYLTLKDKVKAAKEYKKMLDELVKILQNSYDTGMSSRNDLLKAEVKRNEAVLMVQKAENGRELARMNLCRIIGLPLNTSVTAADSLTIGVIPSTNPEDENPQNRPAWQIVKKQVELKQQQVGLTRADFLPQLGASAGYNYLEGPKINGSTYAGTAFTAMASLKIPIFNWGEGRNKIKAAEAEQEMQKTDLQDVTEKMTLQIAKARFNLKDALTRLNLTEKALEQAKENLKESKDNYEVGMETLANYLEGQAQWEKALSDNIDAKSNVKLSVTQYLKTIGKLVPANDTAKKKE</sequence>
<feature type="chain" id="PRO_5015134312" evidence="9">
    <location>
        <begin position="22"/>
        <end position="483"/>
    </location>
</feature>
<evidence type="ECO:0000256" key="2">
    <source>
        <dbReference type="ARBA" id="ARBA00007613"/>
    </source>
</evidence>
<reference evidence="10 11" key="1">
    <citation type="submission" date="2018-03" db="EMBL/GenBank/DDBJ databases">
        <title>Genomic Encyclopedia of Archaeal and Bacterial Type Strains, Phase II (KMG-II): from individual species to whole genera.</title>
        <authorList>
            <person name="Goeker M."/>
        </authorList>
    </citation>
    <scope>NUCLEOTIDE SEQUENCE [LARGE SCALE GENOMIC DNA]</scope>
    <source>
        <strain evidence="10 11">DSM 27267</strain>
    </source>
</reference>
<dbReference type="AlphaFoldDB" id="A0A2P8C9N5"/>
<evidence type="ECO:0000256" key="3">
    <source>
        <dbReference type="ARBA" id="ARBA00022448"/>
    </source>
</evidence>
<evidence type="ECO:0000256" key="4">
    <source>
        <dbReference type="ARBA" id="ARBA00022452"/>
    </source>
</evidence>
<keyword evidence="9" id="KW-0732">Signal</keyword>
<dbReference type="InterPro" id="IPR003423">
    <property type="entry name" value="OMP_efflux"/>
</dbReference>
<keyword evidence="6" id="KW-0472">Membrane</keyword>
<dbReference type="GO" id="GO:1990281">
    <property type="term" value="C:efflux pump complex"/>
    <property type="evidence" value="ECO:0007669"/>
    <property type="project" value="TreeGrafter"/>
</dbReference>
<evidence type="ECO:0000256" key="8">
    <source>
        <dbReference type="SAM" id="Coils"/>
    </source>
</evidence>
<keyword evidence="5" id="KW-0812">Transmembrane</keyword>
<name>A0A2P8C9N5_9BACT</name>
<organism evidence="10 11">
    <name type="scientific">Prolixibacter denitrificans</name>
    <dbReference type="NCBI Taxonomy" id="1541063"/>
    <lineage>
        <taxon>Bacteria</taxon>
        <taxon>Pseudomonadati</taxon>
        <taxon>Bacteroidota</taxon>
        <taxon>Bacteroidia</taxon>
        <taxon>Marinilabiliales</taxon>
        <taxon>Prolixibacteraceae</taxon>
        <taxon>Prolixibacter</taxon>
    </lineage>
</organism>
<dbReference type="Pfam" id="PF02321">
    <property type="entry name" value="OEP"/>
    <property type="match status" value="2"/>
</dbReference>
<dbReference type="Gene3D" id="1.20.1600.10">
    <property type="entry name" value="Outer membrane efflux proteins (OEP)"/>
    <property type="match status" value="1"/>
</dbReference>
<dbReference type="InterPro" id="IPR051906">
    <property type="entry name" value="TolC-like"/>
</dbReference>
<gene>
    <name evidence="10" type="ORF">CLV93_10871</name>
</gene>
<dbReference type="OrthoDB" id="9807719at2"/>
<dbReference type="GO" id="GO:0015562">
    <property type="term" value="F:efflux transmembrane transporter activity"/>
    <property type="evidence" value="ECO:0007669"/>
    <property type="project" value="InterPro"/>
</dbReference>
<accession>A0A2P8C9N5</accession>